<dbReference type="PANTHER" id="PTHR37984:SF5">
    <property type="entry name" value="PROTEIN NYNRIN-LIKE"/>
    <property type="match status" value="1"/>
</dbReference>
<keyword evidence="14" id="KW-1185">Reference proteome</keyword>
<dbReference type="Proteomes" id="UP000663870">
    <property type="component" value="Unassembled WGS sequence"/>
</dbReference>
<dbReference type="GO" id="GO:0004190">
    <property type="term" value="F:aspartic-type endopeptidase activity"/>
    <property type="evidence" value="ECO:0007669"/>
    <property type="project" value="InterPro"/>
</dbReference>
<evidence type="ECO:0000313" key="12">
    <source>
        <dbReference type="EMBL" id="CAF1618269.1"/>
    </source>
</evidence>
<dbReference type="EMBL" id="CAJNOH010004990">
    <property type="protein sequence ID" value="CAF1386068.1"/>
    <property type="molecule type" value="Genomic_DNA"/>
</dbReference>
<dbReference type="SUPFAM" id="SSF56672">
    <property type="entry name" value="DNA/RNA polymerases"/>
    <property type="match status" value="1"/>
</dbReference>
<feature type="domain" description="Reverse transcriptase" evidence="9">
    <location>
        <begin position="740"/>
        <end position="919"/>
    </location>
</feature>
<evidence type="ECO:0000256" key="2">
    <source>
        <dbReference type="ARBA" id="ARBA00022679"/>
    </source>
</evidence>
<dbReference type="GO" id="GO:0003964">
    <property type="term" value="F:RNA-directed DNA polymerase activity"/>
    <property type="evidence" value="ECO:0007669"/>
    <property type="project" value="UniProtKB-KW"/>
</dbReference>
<dbReference type="InterPro" id="IPR050951">
    <property type="entry name" value="Retrovirus_Pol_polyprotein"/>
</dbReference>
<dbReference type="PROSITE" id="PS50994">
    <property type="entry name" value="INTEGRASE"/>
    <property type="match status" value="1"/>
</dbReference>
<dbReference type="PROSITE" id="PS50878">
    <property type="entry name" value="RT_POL"/>
    <property type="match status" value="1"/>
</dbReference>
<dbReference type="InterPro" id="IPR041588">
    <property type="entry name" value="Integrase_H2C2"/>
</dbReference>
<dbReference type="FunFam" id="3.10.20.370:FF:000001">
    <property type="entry name" value="Retrovirus-related Pol polyprotein from transposon 17.6-like protein"/>
    <property type="match status" value="1"/>
</dbReference>
<keyword evidence="2" id="KW-0808">Transferase</keyword>
<dbReference type="EC" id="2.7.7.49" evidence="1"/>
<evidence type="ECO:0000313" key="14">
    <source>
        <dbReference type="Proteomes" id="UP000663870"/>
    </source>
</evidence>
<evidence type="ECO:0000256" key="3">
    <source>
        <dbReference type="ARBA" id="ARBA00022695"/>
    </source>
</evidence>
<comment type="caution">
    <text evidence="11">The sequence shown here is derived from an EMBL/GenBank/DDBJ whole genome shotgun (WGS) entry which is preliminary data.</text>
</comment>
<evidence type="ECO:0000256" key="1">
    <source>
        <dbReference type="ARBA" id="ARBA00012493"/>
    </source>
</evidence>
<dbReference type="Gene3D" id="3.10.20.370">
    <property type="match status" value="1"/>
</dbReference>
<dbReference type="InterPro" id="IPR043502">
    <property type="entry name" value="DNA/RNA_pol_sf"/>
</dbReference>
<dbReference type="InterPro" id="IPR041373">
    <property type="entry name" value="RT_RNaseH"/>
</dbReference>
<keyword evidence="7" id="KW-0695">RNA-directed DNA polymerase</keyword>
<dbReference type="Gene3D" id="1.10.340.70">
    <property type="match status" value="1"/>
</dbReference>
<dbReference type="GO" id="GO:0006508">
    <property type="term" value="P:proteolysis"/>
    <property type="evidence" value="ECO:0007669"/>
    <property type="project" value="InterPro"/>
</dbReference>
<dbReference type="GO" id="GO:0015074">
    <property type="term" value="P:DNA integration"/>
    <property type="evidence" value="ECO:0007669"/>
    <property type="project" value="InterPro"/>
</dbReference>
<accession>A0A815JZM0</accession>
<dbReference type="SUPFAM" id="SSF53098">
    <property type="entry name" value="Ribonuclease H-like"/>
    <property type="match status" value="1"/>
</dbReference>
<feature type="compositionally biased region" description="Polar residues" evidence="8">
    <location>
        <begin position="258"/>
        <end position="273"/>
    </location>
</feature>
<proteinExistence type="predicted"/>
<evidence type="ECO:0000256" key="8">
    <source>
        <dbReference type="SAM" id="MobiDB-lite"/>
    </source>
</evidence>
<organism evidence="11 13">
    <name type="scientific">Rotaria sordida</name>
    <dbReference type="NCBI Taxonomy" id="392033"/>
    <lineage>
        <taxon>Eukaryota</taxon>
        <taxon>Metazoa</taxon>
        <taxon>Spiralia</taxon>
        <taxon>Gnathifera</taxon>
        <taxon>Rotifera</taxon>
        <taxon>Eurotatoria</taxon>
        <taxon>Bdelloidea</taxon>
        <taxon>Philodinida</taxon>
        <taxon>Philodinidae</taxon>
        <taxon>Rotaria</taxon>
    </lineage>
</organism>
<evidence type="ECO:0000313" key="11">
    <source>
        <dbReference type="EMBL" id="CAF1386068.1"/>
    </source>
</evidence>
<keyword evidence="4" id="KW-0540">Nuclease</keyword>
<keyword evidence="3" id="KW-0548">Nucleotidyltransferase</keyword>
<dbReference type="Proteomes" id="UP000663854">
    <property type="component" value="Unassembled WGS sequence"/>
</dbReference>
<dbReference type="Gene3D" id="3.30.420.10">
    <property type="entry name" value="Ribonuclease H-like superfamily/Ribonuclease H"/>
    <property type="match status" value="1"/>
</dbReference>
<dbReference type="FunFam" id="3.30.420.10:FF:000032">
    <property type="entry name" value="Retrovirus-related Pol polyprotein from transposon 297-like Protein"/>
    <property type="match status" value="1"/>
</dbReference>
<dbReference type="PANTHER" id="PTHR37984">
    <property type="entry name" value="PROTEIN CBG26694"/>
    <property type="match status" value="1"/>
</dbReference>
<name>A0A815JZM0_9BILA</name>
<protein>
    <recommendedName>
        <fullName evidence="1">RNA-directed DNA polymerase</fullName>
        <ecNumber evidence="1">2.7.7.49</ecNumber>
    </recommendedName>
</protein>
<feature type="non-terminal residue" evidence="11">
    <location>
        <position position="1"/>
    </location>
</feature>
<sequence length="1643" mass="189626">HFFSTTATGTRNAIKQGGTNLLSYELITNSPTRIRNKKLNDISSMQEMETTPMETQQLHSSQKEAMKKIAEFSGEANELDIDEWLFDLNNLFSLMKLKDETRILETMGKLTGPALRWYQENLRSFINWSDAEKALRDRFKEFTSDSQLMQEFFYIYQKENQSVISFYENVIRKYRKSRQFITEQQVITVLQNGVKNSLKEHLIRNEKEIKKPEEWLQFAREEEYIQKRIQQKISVPHHESKNLPFFERTLSTATIQPTSTNIQLSSQQPSTSRHYYKKPHQQQSTSTRSRTYPTQNNYMTLNRNQENYPKKETQQSTPCLICNKNNHTTIKCFYKKNNGCFKCGQSNHQGSDDGDDPCGAKKSSTTTTFSPVFVEILCNNTPQKALIDTGSAITIIHQQLLNDIPHGKLIPKTINHLSANCSTLNIIGEIPLEINVNGIKTTIIADVTTNLVTNLILGSDWIQSNNVYILTPEQRIMIRSRGKEVSTPFVTPPLLNYPATLINYITFPPFSEKIVEAKVQPNNMTDILFEPNPRLKNKALFTANALLNIENSKIRISIINATNRQQTLSEGTKLGIVTQVSSTIGVTMSSNYLTERIPEGKACKELIPEGKGANKSNKLNFNNMLTTTVRGKQHQCRECYRNFDTGNELFKHLRNKCYPEEIRQQINKLTEHISDDKQREQILKILWKYGKLFDIRRPSKIDIVLKNAIDTGTHRPVHTPPYRKSNKDQETLRKETDKLLKNAIIEHSTSPWSSPVVLVKKKDGTTRFCVDYRRLNQITTKDAFPLPRIDDIYDQLTKATYFTKFDFKAGYFQVPLDKSDRPKTAFSTRDGHFQFKVLPQGLTNGPPTFQRIVNQILGPNRWKHVLAYIDDIIIYSQNFNEHLKHIEEVCSLLQEANFKLNVEKCEVARPEILFLGHVIKAGTIKPDPNNIRGLTDTREPTSAEEAFRFVKAAEYYRKFIPKFSTIAAPLHKYSPATLQQQKYNKKLTFELSAEARIAFHQLKKILTTDLILDLPDDTLPFKLQTDASGDGIGAVLLQITVNGDRPLAYMSKKLTKTQTNWPTIEQECYAIVQAIEKWDKYLRGHEFILETDHEPLVHFTNKEQLNKRCERWRLKLAEYRFKVKHIQGKKNNMADYLSRSPVEIAEEDIEERTQYESTSTQTDLSFSSLNKNLIPLKITTAVTRAQAKLQQQAMATPSIKPTNEKINELIPKGKVAIDEEPIIKQSDENPNKIIPFDMDDLRKLQEEDKTTQEIKKNIKNKKHYFIEDGILFRKQQLPLPSVPYVPAGRIRGDILKIYHDTPANGAHFGRDKTTRKIQERYYWPTMIADTRNHINSCLPCAQNNYRRQKLPGKLKPIPPPEGIWKLLSMDFHGPITPTSKHGNRYIISLTDVLSKFVITKAVRDCSATTAVKFLTNDVILKYGTPTCILTDNGTHFTSQVTNKLFENLGVTHLYSTVYHPQTNGQIERFNATMDGKIAALCNERCTNWDEVLQFVTFNYNTSIHATTRQTPFEMMHGRQAALPFDQQHEIISLTQDPEHSRKIRTYLEKLVNEARNNIIKNQQQYKARYDLHRQDLLLKVNDLVLIKTRNVRNKFDIRYEGPFKIIKQLGHKTFIVQHVKKLTLTRQVTMDVIVPLVERWNLI</sequence>
<dbReference type="EMBL" id="CAJNOL010006468">
    <property type="protein sequence ID" value="CAF1618269.1"/>
    <property type="molecule type" value="Genomic_DNA"/>
</dbReference>
<dbReference type="GO" id="GO:0003676">
    <property type="term" value="F:nucleic acid binding"/>
    <property type="evidence" value="ECO:0007669"/>
    <property type="project" value="InterPro"/>
</dbReference>
<dbReference type="Gene3D" id="3.10.10.10">
    <property type="entry name" value="HIV Type 1 Reverse Transcriptase, subunit A, domain 1"/>
    <property type="match status" value="1"/>
</dbReference>
<dbReference type="Pfam" id="PF00078">
    <property type="entry name" value="RVT_1"/>
    <property type="match status" value="1"/>
</dbReference>
<dbReference type="InterPro" id="IPR005162">
    <property type="entry name" value="Retrotrans_gag_dom"/>
</dbReference>
<dbReference type="Gene3D" id="3.30.70.270">
    <property type="match status" value="2"/>
</dbReference>
<dbReference type="InterPro" id="IPR021109">
    <property type="entry name" value="Peptidase_aspartic_dom_sf"/>
</dbReference>
<dbReference type="CDD" id="cd01647">
    <property type="entry name" value="RT_LTR"/>
    <property type="match status" value="1"/>
</dbReference>
<keyword evidence="6" id="KW-0378">Hydrolase</keyword>
<dbReference type="InterPro" id="IPR000477">
    <property type="entry name" value="RT_dom"/>
</dbReference>
<dbReference type="SUPFAM" id="SSF50630">
    <property type="entry name" value="Acid proteases"/>
    <property type="match status" value="1"/>
</dbReference>
<evidence type="ECO:0000256" key="4">
    <source>
        <dbReference type="ARBA" id="ARBA00022722"/>
    </source>
</evidence>
<dbReference type="PROSITE" id="PS00141">
    <property type="entry name" value="ASP_PROTEASE"/>
    <property type="match status" value="1"/>
</dbReference>
<evidence type="ECO:0000256" key="7">
    <source>
        <dbReference type="ARBA" id="ARBA00022918"/>
    </source>
</evidence>
<reference evidence="11" key="1">
    <citation type="submission" date="2021-02" db="EMBL/GenBank/DDBJ databases">
        <authorList>
            <person name="Nowell W R."/>
        </authorList>
    </citation>
    <scope>NUCLEOTIDE SEQUENCE</scope>
</reference>
<dbReference type="CDD" id="cd09274">
    <property type="entry name" value="RNase_HI_RT_Ty3"/>
    <property type="match status" value="1"/>
</dbReference>
<dbReference type="Gene3D" id="2.40.70.10">
    <property type="entry name" value="Acid Proteases"/>
    <property type="match status" value="1"/>
</dbReference>
<dbReference type="FunFam" id="1.10.340.70:FF:000001">
    <property type="entry name" value="Retrovirus-related Pol polyprotein from transposon gypsy-like Protein"/>
    <property type="match status" value="1"/>
</dbReference>
<evidence type="ECO:0000256" key="6">
    <source>
        <dbReference type="ARBA" id="ARBA00022801"/>
    </source>
</evidence>
<keyword evidence="5" id="KW-0255">Endonuclease</keyword>
<dbReference type="InterPro" id="IPR001969">
    <property type="entry name" value="Aspartic_peptidase_AS"/>
</dbReference>
<dbReference type="CDD" id="cd00303">
    <property type="entry name" value="retropepsin_like"/>
    <property type="match status" value="1"/>
</dbReference>
<dbReference type="InterPro" id="IPR012337">
    <property type="entry name" value="RNaseH-like_sf"/>
</dbReference>
<dbReference type="InterPro" id="IPR036397">
    <property type="entry name" value="RNaseH_sf"/>
</dbReference>
<dbReference type="Pfam" id="PF17917">
    <property type="entry name" value="RT_RNaseH"/>
    <property type="match status" value="1"/>
</dbReference>
<evidence type="ECO:0000259" key="10">
    <source>
        <dbReference type="PROSITE" id="PS50994"/>
    </source>
</evidence>
<dbReference type="GO" id="GO:0004519">
    <property type="term" value="F:endonuclease activity"/>
    <property type="evidence" value="ECO:0007669"/>
    <property type="project" value="UniProtKB-KW"/>
</dbReference>
<gene>
    <name evidence="12" type="ORF">JXQ802_LOCUS50264</name>
    <name evidence="11" type="ORF">PYM288_LOCUS34101</name>
</gene>
<dbReference type="Pfam" id="PF17921">
    <property type="entry name" value="Integrase_H2C2"/>
    <property type="match status" value="1"/>
</dbReference>
<feature type="compositionally biased region" description="Polar residues" evidence="8">
    <location>
        <begin position="281"/>
        <end position="295"/>
    </location>
</feature>
<evidence type="ECO:0000313" key="13">
    <source>
        <dbReference type="Proteomes" id="UP000663854"/>
    </source>
</evidence>
<evidence type="ECO:0000259" key="9">
    <source>
        <dbReference type="PROSITE" id="PS50878"/>
    </source>
</evidence>
<dbReference type="InterPro" id="IPR043128">
    <property type="entry name" value="Rev_trsase/Diguanyl_cyclase"/>
</dbReference>
<dbReference type="Pfam" id="PF03732">
    <property type="entry name" value="Retrotrans_gag"/>
    <property type="match status" value="1"/>
</dbReference>
<feature type="domain" description="Integrase catalytic" evidence="10">
    <location>
        <begin position="1354"/>
        <end position="1519"/>
    </location>
</feature>
<dbReference type="Pfam" id="PF00665">
    <property type="entry name" value="rve"/>
    <property type="match status" value="1"/>
</dbReference>
<feature type="region of interest" description="Disordered" evidence="8">
    <location>
        <begin position="258"/>
        <end position="295"/>
    </location>
</feature>
<dbReference type="InterPro" id="IPR001584">
    <property type="entry name" value="Integrase_cat-core"/>
</dbReference>
<evidence type="ECO:0000256" key="5">
    <source>
        <dbReference type="ARBA" id="ARBA00022759"/>
    </source>
</evidence>